<sequence length="276" mass="30329">MILPRRQHVLFFLLCIARALADDPFNCEFDHSGVHYDMRILNEERIISQERATPPSTMRDELRFNICGDLKKEDGVNERDQCGEGTRACFTTINKKDGENDRIVSAIPVAQSSSGYSIDSFSSGSGKGLTLVLKAGSYPSEGGKLQSLKLTMICTKLTEIPKITGYENSQVMVEWSVVEACGTQKSNGPPKSGGGSTPDDGGGSKPTMILRFIRLLVIIVAYFGLGAYHNYNQYGASGLDLIPHRDFWRDVPYLIQDLVSHLFSSGRSSRGGYTSV</sequence>
<evidence type="ECO:0000256" key="5">
    <source>
        <dbReference type="ARBA" id="ARBA00005363"/>
    </source>
</evidence>
<keyword evidence="11" id="KW-1133">Transmembrane helix</keyword>
<keyword evidence="15" id="KW-0472">Membrane</keyword>
<feature type="signal peptide" evidence="19">
    <location>
        <begin position="1"/>
        <end position="21"/>
    </location>
</feature>
<feature type="compositionally biased region" description="Gly residues" evidence="18">
    <location>
        <begin position="191"/>
        <end position="203"/>
    </location>
</feature>
<dbReference type="SUPFAM" id="SSF50911">
    <property type="entry name" value="Mannose 6-phosphate receptor domain"/>
    <property type="match status" value="1"/>
</dbReference>
<dbReference type="OrthoDB" id="29460at2759"/>
<evidence type="ECO:0000256" key="18">
    <source>
        <dbReference type="SAM" id="MobiDB-lite"/>
    </source>
</evidence>
<dbReference type="GO" id="GO:0006914">
    <property type="term" value="P:autophagy"/>
    <property type="evidence" value="ECO:0007669"/>
    <property type="project" value="UniProtKB-KW"/>
</dbReference>
<keyword evidence="22" id="KW-1185">Reference proteome</keyword>
<dbReference type="PANTHER" id="PTHR15071">
    <property type="entry name" value="MANNOSE-6-PHOSPHATE RECEPTOR FAMILY MEMBER"/>
    <property type="match status" value="1"/>
</dbReference>
<feature type="region of interest" description="Disordered" evidence="18">
    <location>
        <begin position="184"/>
        <end position="203"/>
    </location>
</feature>
<dbReference type="AlphaFoldDB" id="A0A5N5QIF6"/>
<evidence type="ECO:0000256" key="13">
    <source>
        <dbReference type="ARBA" id="ARBA00023034"/>
    </source>
</evidence>
<dbReference type="InterPro" id="IPR018939">
    <property type="entry name" value="Autophagy-rel_prot_27"/>
</dbReference>
<accession>A0A5N5QIF6</accession>
<evidence type="ECO:0000313" key="22">
    <source>
        <dbReference type="Proteomes" id="UP000383932"/>
    </source>
</evidence>
<keyword evidence="14" id="KW-0496">Mitochondrion</keyword>
<feature type="chain" id="PRO_5024355353" description="Autophagy-related protein 27" evidence="19">
    <location>
        <begin position="22"/>
        <end position="276"/>
    </location>
</feature>
<gene>
    <name evidence="21" type="ORF">CTheo_5293</name>
</gene>
<dbReference type="EMBL" id="SSOP01000114">
    <property type="protein sequence ID" value="KAB5591251.1"/>
    <property type="molecule type" value="Genomic_DNA"/>
</dbReference>
<dbReference type="InterPro" id="IPR044865">
    <property type="entry name" value="MRH_dom"/>
</dbReference>
<keyword evidence="13" id="KW-0333">Golgi apparatus</keyword>
<dbReference type="InterPro" id="IPR009011">
    <property type="entry name" value="Man6P_isomerase_rcpt-bd_dom_sf"/>
</dbReference>
<keyword evidence="10" id="KW-0653">Protein transport</keyword>
<dbReference type="GO" id="GO:0034045">
    <property type="term" value="C:phagophore assembly site membrane"/>
    <property type="evidence" value="ECO:0007669"/>
    <property type="project" value="UniProtKB-SubCell"/>
</dbReference>
<dbReference type="PROSITE" id="PS51914">
    <property type="entry name" value="MRH"/>
    <property type="match status" value="1"/>
</dbReference>
<dbReference type="GO" id="GO:0000139">
    <property type="term" value="C:Golgi membrane"/>
    <property type="evidence" value="ECO:0007669"/>
    <property type="project" value="UniProtKB-SubCell"/>
</dbReference>
<evidence type="ECO:0000256" key="16">
    <source>
        <dbReference type="ARBA" id="ARBA00023157"/>
    </source>
</evidence>
<evidence type="ECO:0000256" key="19">
    <source>
        <dbReference type="SAM" id="SignalP"/>
    </source>
</evidence>
<dbReference type="GO" id="GO:0031966">
    <property type="term" value="C:mitochondrial membrane"/>
    <property type="evidence" value="ECO:0007669"/>
    <property type="project" value="UniProtKB-SubCell"/>
</dbReference>
<reference evidence="21 22" key="1">
    <citation type="journal article" date="2019" name="Fungal Biol. Biotechnol.">
        <title>Draft genome sequence of fastidious pathogen Ceratobasidium theobromae, which causes vascular-streak dieback in Theobroma cacao.</title>
        <authorList>
            <person name="Ali S.S."/>
            <person name="Asman A."/>
            <person name="Shao J."/>
            <person name="Firmansyah A.P."/>
            <person name="Susilo A.W."/>
            <person name="Rosmana A."/>
            <person name="McMahon P."/>
            <person name="Junaid M."/>
            <person name="Guest D."/>
            <person name="Kheng T.Y."/>
            <person name="Meinhardt L.W."/>
            <person name="Bailey B.A."/>
        </authorList>
    </citation>
    <scope>NUCLEOTIDE SEQUENCE [LARGE SCALE GENOMIC DNA]</scope>
    <source>
        <strain evidence="21 22">CT2</strain>
    </source>
</reference>
<comment type="subcellular location">
    <subcellularLocation>
        <location evidence="2">Cytoplasmic vesicle membrane</location>
        <topology evidence="2">Single-pass type I membrane protein</topology>
    </subcellularLocation>
    <subcellularLocation>
        <location evidence="4">Golgi apparatus membrane</location>
        <topology evidence="4">Single-pass type I membrane protein</topology>
    </subcellularLocation>
    <subcellularLocation>
        <location evidence="1">Mitochondrion membrane</location>
        <topology evidence="1">Single-pass membrane protein</topology>
    </subcellularLocation>
    <subcellularLocation>
        <location evidence="3">Preautophagosomal structure membrane</location>
        <topology evidence="3">Single-pass type I membrane protein</topology>
    </subcellularLocation>
</comment>
<protein>
    <recommendedName>
        <fullName evidence="6">Autophagy-related protein 27</fullName>
    </recommendedName>
</protein>
<evidence type="ECO:0000256" key="14">
    <source>
        <dbReference type="ARBA" id="ARBA00023128"/>
    </source>
</evidence>
<dbReference type="PANTHER" id="PTHR15071:SF13">
    <property type="entry name" value="AUTOPHAGY-RELATED PROTEIN 27"/>
    <property type="match status" value="1"/>
</dbReference>
<evidence type="ECO:0000313" key="21">
    <source>
        <dbReference type="EMBL" id="KAB5591251.1"/>
    </source>
</evidence>
<evidence type="ECO:0000256" key="8">
    <source>
        <dbReference type="ARBA" id="ARBA00022692"/>
    </source>
</evidence>
<keyword evidence="12" id="KW-0072">Autophagy</keyword>
<dbReference type="GO" id="GO:0030659">
    <property type="term" value="C:cytoplasmic vesicle membrane"/>
    <property type="evidence" value="ECO:0007669"/>
    <property type="project" value="UniProtKB-SubCell"/>
</dbReference>
<evidence type="ECO:0000256" key="2">
    <source>
        <dbReference type="ARBA" id="ARBA00004358"/>
    </source>
</evidence>
<comment type="similarity">
    <text evidence="5">Belongs to the ATG27 family.</text>
</comment>
<evidence type="ECO:0000256" key="1">
    <source>
        <dbReference type="ARBA" id="ARBA00004304"/>
    </source>
</evidence>
<evidence type="ECO:0000256" key="3">
    <source>
        <dbReference type="ARBA" id="ARBA00004472"/>
    </source>
</evidence>
<keyword evidence="16" id="KW-1015">Disulfide bond</keyword>
<keyword evidence="8" id="KW-0812">Transmembrane</keyword>
<evidence type="ECO:0000256" key="4">
    <source>
        <dbReference type="ARBA" id="ARBA00004614"/>
    </source>
</evidence>
<dbReference type="Pfam" id="PF09451">
    <property type="entry name" value="ATG27"/>
    <property type="match status" value="1"/>
</dbReference>
<evidence type="ECO:0000256" key="17">
    <source>
        <dbReference type="ARBA" id="ARBA00023329"/>
    </source>
</evidence>
<comment type="caution">
    <text evidence="21">The sequence shown here is derived from an EMBL/GenBank/DDBJ whole genome shotgun (WGS) entry which is preliminary data.</text>
</comment>
<evidence type="ECO:0000256" key="7">
    <source>
        <dbReference type="ARBA" id="ARBA00022448"/>
    </source>
</evidence>
<evidence type="ECO:0000256" key="11">
    <source>
        <dbReference type="ARBA" id="ARBA00022989"/>
    </source>
</evidence>
<evidence type="ECO:0000256" key="10">
    <source>
        <dbReference type="ARBA" id="ARBA00022927"/>
    </source>
</evidence>
<evidence type="ECO:0000259" key="20">
    <source>
        <dbReference type="PROSITE" id="PS51914"/>
    </source>
</evidence>
<evidence type="ECO:0000256" key="15">
    <source>
        <dbReference type="ARBA" id="ARBA00023136"/>
    </source>
</evidence>
<keyword evidence="17" id="KW-0968">Cytoplasmic vesicle</keyword>
<evidence type="ECO:0000256" key="9">
    <source>
        <dbReference type="ARBA" id="ARBA00022729"/>
    </source>
</evidence>
<dbReference type="Gene3D" id="2.70.130.10">
    <property type="entry name" value="Mannose-6-phosphate receptor binding domain"/>
    <property type="match status" value="1"/>
</dbReference>
<keyword evidence="7" id="KW-0813">Transport</keyword>
<name>A0A5N5QIF6_9AGAM</name>
<evidence type="ECO:0000256" key="6">
    <source>
        <dbReference type="ARBA" id="ARBA00013776"/>
    </source>
</evidence>
<keyword evidence="9 19" id="KW-0732">Signal</keyword>
<dbReference type="Proteomes" id="UP000383932">
    <property type="component" value="Unassembled WGS sequence"/>
</dbReference>
<organism evidence="21 22">
    <name type="scientific">Ceratobasidium theobromae</name>
    <dbReference type="NCBI Taxonomy" id="1582974"/>
    <lineage>
        <taxon>Eukaryota</taxon>
        <taxon>Fungi</taxon>
        <taxon>Dikarya</taxon>
        <taxon>Basidiomycota</taxon>
        <taxon>Agaricomycotina</taxon>
        <taxon>Agaricomycetes</taxon>
        <taxon>Cantharellales</taxon>
        <taxon>Ceratobasidiaceae</taxon>
        <taxon>Ceratobasidium</taxon>
    </lineage>
</organism>
<evidence type="ECO:0000256" key="12">
    <source>
        <dbReference type="ARBA" id="ARBA00023006"/>
    </source>
</evidence>
<dbReference type="GO" id="GO:0015031">
    <property type="term" value="P:protein transport"/>
    <property type="evidence" value="ECO:0007669"/>
    <property type="project" value="UniProtKB-KW"/>
</dbReference>
<feature type="domain" description="MRH" evidence="20">
    <location>
        <begin position="25"/>
        <end position="183"/>
    </location>
</feature>
<proteinExistence type="inferred from homology"/>